<dbReference type="InterPro" id="IPR050072">
    <property type="entry name" value="Peptidase_M20A"/>
</dbReference>
<dbReference type="EMBL" id="RRCT01000001">
    <property type="protein sequence ID" value="RQW76590.1"/>
    <property type="molecule type" value="Genomic_DNA"/>
</dbReference>
<dbReference type="GO" id="GO:0006526">
    <property type="term" value="P:L-arginine biosynthetic process"/>
    <property type="evidence" value="ECO:0007669"/>
    <property type="project" value="TreeGrafter"/>
</dbReference>
<evidence type="ECO:0000256" key="6">
    <source>
        <dbReference type="ARBA" id="ARBA00022833"/>
    </source>
</evidence>
<dbReference type="SUPFAM" id="SSF53187">
    <property type="entry name" value="Zn-dependent exopeptidases"/>
    <property type="match status" value="1"/>
</dbReference>
<dbReference type="GO" id="GO:0008237">
    <property type="term" value="F:metallopeptidase activity"/>
    <property type="evidence" value="ECO:0007669"/>
    <property type="project" value="UniProtKB-KW"/>
</dbReference>
<dbReference type="Pfam" id="PF07687">
    <property type="entry name" value="M20_dimer"/>
    <property type="match status" value="1"/>
</dbReference>
<evidence type="ECO:0000256" key="7">
    <source>
        <dbReference type="ARBA" id="ARBA00022997"/>
    </source>
</evidence>
<dbReference type="GO" id="GO:0008777">
    <property type="term" value="F:acetylornithine deacetylase activity"/>
    <property type="evidence" value="ECO:0007669"/>
    <property type="project" value="TreeGrafter"/>
</dbReference>
<dbReference type="AlphaFoldDB" id="A0A3N9UL43"/>
<dbReference type="InterPro" id="IPR036264">
    <property type="entry name" value="Bact_exopeptidase_dim_dom"/>
</dbReference>
<accession>A0A3N9UL43</accession>
<evidence type="ECO:0000256" key="4">
    <source>
        <dbReference type="ARBA" id="ARBA00022723"/>
    </source>
</evidence>
<dbReference type="Pfam" id="PF01546">
    <property type="entry name" value="Peptidase_M20"/>
    <property type="match status" value="1"/>
</dbReference>
<comment type="cofactor">
    <cofactor evidence="1">
        <name>Zn(2+)</name>
        <dbReference type="ChEBI" id="CHEBI:29105"/>
    </cofactor>
</comment>
<proteinExistence type="inferred from homology"/>
<dbReference type="Proteomes" id="UP000274033">
    <property type="component" value="Unassembled WGS sequence"/>
</dbReference>
<dbReference type="Gene3D" id="3.40.630.10">
    <property type="entry name" value="Zn peptidases"/>
    <property type="match status" value="1"/>
</dbReference>
<keyword evidence="6" id="KW-0862">Zinc</keyword>
<comment type="similarity">
    <text evidence="2">Belongs to the peptidase M20A family.</text>
</comment>
<keyword evidence="4" id="KW-0479">Metal-binding</keyword>
<dbReference type="InterPro" id="IPR002933">
    <property type="entry name" value="Peptidase_M20"/>
</dbReference>
<name>A0A3N9UL43_9BACI</name>
<evidence type="ECO:0000313" key="10">
    <source>
        <dbReference type="EMBL" id="RQW76590.1"/>
    </source>
</evidence>
<evidence type="ECO:0000259" key="9">
    <source>
        <dbReference type="Pfam" id="PF07687"/>
    </source>
</evidence>
<keyword evidence="3" id="KW-0645">Protease</keyword>
<reference evidence="10 11" key="1">
    <citation type="journal article" date="2013" name="J. Microbiol.">
        <title>Lysinibacillus chungkukjangi sp. nov., isolated from Chungkukjang, Korean fermented soybean food.</title>
        <authorList>
            <person name="Kim S.J."/>
            <person name="Jang Y.H."/>
            <person name="Hamada M."/>
            <person name="Ahn J.H."/>
            <person name="Weon H.Y."/>
            <person name="Suzuki K."/>
            <person name="Whang K.S."/>
            <person name="Kwon S.W."/>
        </authorList>
    </citation>
    <scope>NUCLEOTIDE SEQUENCE [LARGE SCALE GENOMIC DNA]</scope>
    <source>
        <strain evidence="10 11">MCCC 1A12701</strain>
    </source>
</reference>
<dbReference type="SUPFAM" id="SSF55031">
    <property type="entry name" value="Bacterial exopeptidase dimerisation domain"/>
    <property type="match status" value="1"/>
</dbReference>
<dbReference type="PANTHER" id="PTHR43808:SF31">
    <property type="entry name" value="N-ACETYL-L-CITRULLINE DEACETYLASE"/>
    <property type="match status" value="1"/>
</dbReference>
<keyword evidence="8" id="KW-0482">Metalloprotease</keyword>
<dbReference type="Gene3D" id="3.30.70.360">
    <property type="match status" value="2"/>
</dbReference>
<dbReference type="CDD" id="cd03888">
    <property type="entry name" value="M20_PepV"/>
    <property type="match status" value="1"/>
</dbReference>
<dbReference type="OrthoDB" id="9761532at2"/>
<keyword evidence="5" id="KW-0378">Hydrolase</keyword>
<keyword evidence="11" id="KW-1185">Reference proteome</keyword>
<dbReference type="NCBIfam" id="NF005591">
    <property type="entry name" value="PRK07318.1"/>
    <property type="match status" value="1"/>
</dbReference>
<keyword evidence="7" id="KW-0224">Dipeptidase</keyword>
<dbReference type="InterPro" id="IPR011650">
    <property type="entry name" value="Peptidase_M20_dimer"/>
</dbReference>
<evidence type="ECO:0000256" key="3">
    <source>
        <dbReference type="ARBA" id="ARBA00022670"/>
    </source>
</evidence>
<dbReference type="RefSeq" id="WP_124762572.1">
    <property type="nucleotide sequence ID" value="NZ_JAFBDY010000001.1"/>
</dbReference>
<feature type="domain" description="Peptidase M20 dimerisation" evidence="9">
    <location>
        <begin position="254"/>
        <end position="289"/>
    </location>
</feature>
<evidence type="ECO:0000256" key="5">
    <source>
        <dbReference type="ARBA" id="ARBA00022801"/>
    </source>
</evidence>
<evidence type="ECO:0000256" key="1">
    <source>
        <dbReference type="ARBA" id="ARBA00001947"/>
    </source>
</evidence>
<protein>
    <submittedName>
        <fullName evidence="10">Dipeptidase PepV</fullName>
    </submittedName>
</protein>
<dbReference type="GO" id="GO:0006508">
    <property type="term" value="P:proteolysis"/>
    <property type="evidence" value="ECO:0007669"/>
    <property type="project" value="UniProtKB-KW"/>
</dbReference>
<dbReference type="NCBIfam" id="TIGR01887">
    <property type="entry name" value="dipeptidaselike"/>
    <property type="match status" value="1"/>
</dbReference>
<sequence>MDWLNLAESRKDELISELQQLIQIESVLDEEKATSEAPFGPGPLEALNWLLKKGEEQGFKTKSIDQVAGHIEMGEGNELLGILCHVDVVPAGDGWTYPPFKGEIVNGKLFGRGAIDDKGPTMAAWLAMKLVKDAGIPLNKRVRMIIGSDEESGFRCVSRYFEKEEMPSIGFAPDADFPLINAEKGIATLQLSQTSNIETNEQLISFQAGKRTNMVPDIAQATALNLVDQIEDNFQIFLQEQKAEGAVEKKGNQYIFTVKGKSAHAMEPEKGRNAAVLLSKFLLEHLTTPASLDFVKFIVKVFDGEPYGQALKLNFADEMSGETTLNAGIVSFDQNQGGKIQVSMRYSVTYPFEEKITNAQNELHSKPFALDVVSNSEPHYVSEEDEFVQTLLNAYRKYTNDDIGKPLSTGGGTYARTMKKGVAFGMLFPGEPDVAHQIDEFVVIENLVKAAAIYAEAIVELASK</sequence>
<comment type="caution">
    <text evidence="10">The sequence shown here is derived from an EMBL/GenBank/DDBJ whole genome shotgun (WGS) entry which is preliminary data.</text>
</comment>
<evidence type="ECO:0000313" key="11">
    <source>
        <dbReference type="Proteomes" id="UP000274033"/>
    </source>
</evidence>
<evidence type="ECO:0000256" key="2">
    <source>
        <dbReference type="ARBA" id="ARBA00006247"/>
    </source>
</evidence>
<dbReference type="PANTHER" id="PTHR43808">
    <property type="entry name" value="ACETYLORNITHINE DEACETYLASE"/>
    <property type="match status" value="1"/>
</dbReference>
<organism evidence="10 11">
    <name type="scientific">Lysinibacillus composti</name>
    <dbReference type="NCBI Taxonomy" id="720633"/>
    <lineage>
        <taxon>Bacteria</taxon>
        <taxon>Bacillati</taxon>
        <taxon>Bacillota</taxon>
        <taxon>Bacilli</taxon>
        <taxon>Bacillales</taxon>
        <taxon>Bacillaceae</taxon>
        <taxon>Lysinibacillus</taxon>
    </lineage>
</organism>
<dbReference type="GO" id="GO:0008270">
    <property type="term" value="F:zinc ion binding"/>
    <property type="evidence" value="ECO:0007669"/>
    <property type="project" value="InterPro"/>
</dbReference>
<dbReference type="InterPro" id="IPR010964">
    <property type="entry name" value="M20A_pepV-rel"/>
</dbReference>
<gene>
    <name evidence="10" type="primary">pepV</name>
    <name evidence="10" type="ORF">EBB45_03300</name>
</gene>
<evidence type="ECO:0000256" key="8">
    <source>
        <dbReference type="ARBA" id="ARBA00023049"/>
    </source>
</evidence>
<dbReference type="GO" id="GO:0016805">
    <property type="term" value="F:dipeptidase activity"/>
    <property type="evidence" value="ECO:0007669"/>
    <property type="project" value="UniProtKB-KW"/>
</dbReference>